<dbReference type="AlphaFoldDB" id="A0A1J8QHF0"/>
<name>A0A1J8QHF0_9AGAM</name>
<dbReference type="Proteomes" id="UP000183567">
    <property type="component" value="Unassembled WGS sequence"/>
</dbReference>
<dbReference type="EMBL" id="LVVM01001086">
    <property type="protein sequence ID" value="OJA19371.1"/>
    <property type="molecule type" value="Genomic_DNA"/>
</dbReference>
<sequence>MGSRLSEKELESSLEFCSKWFSPASPEYFEFAAKQDLPRDILDVTGPFIDPQVIESVISKISKHTDSKGDHQFFGSTEDLKLLLDQINGRRVVHREYAINNFEVEERVSRIDAHEHHIEG</sequence>
<evidence type="ECO:0000313" key="1">
    <source>
        <dbReference type="EMBL" id="OJA19371.1"/>
    </source>
</evidence>
<organism evidence="1 2">
    <name type="scientific">Rhizopogon vesiculosus</name>
    <dbReference type="NCBI Taxonomy" id="180088"/>
    <lineage>
        <taxon>Eukaryota</taxon>
        <taxon>Fungi</taxon>
        <taxon>Dikarya</taxon>
        <taxon>Basidiomycota</taxon>
        <taxon>Agaricomycotina</taxon>
        <taxon>Agaricomycetes</taxon>
        <taxon>Agaricomycetidae</taxon>
        <taxon>Boletales</taxon>
        <taxon>Suillineae</taxon>
        <taxon>Rhizopogonaceae</taxon>
        <taxon>Rhizopogon</taxon>
    </lineage>
</organism>
<proteinExistence type="predicted"/>
<dbReference type="OrthoDB" id="3340390at2759"/>
<gene>
    <name evidence="1" type="ORF">AZE42_08775</name>
</gene>
<evidence type="ECO:0000313" key="2">
    <source>
        <dbReference type="Proteomes" id="UP000183567"/>
    </source>
</evidence>
<protein>
    <submittedName>
        <fullName evidence="1">Uncharacterized protein</fullName>
    </submittedName>
</protein>
<comment type="caution">
    <text evidence="1">The sequence shown here is derived from an EMBL/GenBank/DDBJ whole genome shotgun (WGS) entry which is preliminary data.</text>
</comment>
<accession>A0A1J8QHF0</accession>
<keyword evidence="2" id="KW-1185">Reference proteome</keyword>
<reference evidence="1 2" key="1">
    <citation type="submission" date="2016-03" db="EMBL/GenBank/DDBJ databases">
        <title>Comparative genomics of the ectomycorrhizal sister species Rhizopogon vinicolor and Rhizopogon vesiculosus (Basidiomycota: Boletales) reveals a divergence of the mating type B locus.</title>
        <authorList>
            <person name="Mujic A.B."/>
            <person name="Kuo A."/>
            <person name="Tritt A."/>
            <person name="Lipzen A."/>
            <person name="Chen C."/>
            <person name="Johnson J."/>
            <person name="Sharma A."/>
            <person name="Barry K."/>
            <person name="Grigoriev I.V."/>
            <person name="Spatafora J.W."/>
        </authorList>
    </citation>
    <scope>NUCLEOTIDE SEQUENCE [LARGE SCALE GENOMIC DNA]</scope>
    <source>
        <strain evidence="1 2">AM-OR11-056</strain>
    </source>
</reference>